<dbReference type="InterPro" id="IPR036249">
    <property type="entry name" value="Thioredoxin-like_sf"/>
</dbReference>
<evidence type="ECO:0000256" key="1">
    <source>
        <dbReference type="ARBA" id="ARBA00007409"/>
    </source>
</evidence>
<feature type="domain" description="GST N-terminal" evidence="3">
    <location>
        <begin position="10"/>
        <end position="87"/>
    </location>
</feature>
<dbReference type="InterPro" id="IPR050213">
    <property type="entry name" value="GST_superfamily"/>
</dbReference>
<dbReference type="InterPro" id="IPR004046">
    <property type="entry name" value="GST_C"/>
</dbReference>
<dbReference type="EMBL" id="KY446433">
    <property type="protein sequence ID" value="ASN79565.1"/>
    <property type="molecule type" value="mRNA"/>
</dbReference>
<dbReference type="PANTHER" id="PTHR11571:SF150">
    <property type="entry name" value="GLUTATHIONE S-TRANSFERASE"/>
    <property type="match status" value="1"/>
</dbReference>
<dbReference type="Gene3D" id="1.20.1050.10">
    <property type="match status" value="1"/>
</dbReference>
<dbReference type="PANTHER" id="PTHR11571">
    <property type="entry name" value="GLUTATHIONE S-TRANSFERASE"/>
    <property type="match status" value="1"/>
</dbReference>
<dbReference type="GO" id="GO:0005212">
    <property type="term" value="F:structural constituent of eye lens"/>
    <property type="evidence" value="ECO:0007669"/>
    <property type="project" value="UniProtKB-KW"/>
</dbReference>
<keyword evidence="2" id="KW-0273">Eye lens protein</keyword>
<dbReference type="GO" id="GO:0004364">
    <property type="term" value="F:glutathione transferase activity"/>
    <property type="evidence" value="ECO:0007669"/>
    <property type="project" value="TreeGrafter"/>
</dbReference>
<dbReference type="Pfam" id="PF14497">
    <property type="entry name" value="GST_C_3"/>
    <property type="match status" value="1"/>
</dbReference>
<dbReference type="FunFam" id="3.40.30.10:FF:000258">
    <property type="entry name" value="Glutathione S-transferase"/>
    <property type="match status" value="1"/>
</dbReference>
<sequence length="213" mass="24940">MSSSKVMKMPEYKLHYFNGRGAAEPARILFALADVEYEDIRYEMEDWPAKKPEMPLQALPVLEIDGKMMTQSQAIARYLAREYGFNGTDNMETFRIDEIHEAIVELQRELYKLHYEKDEDKKKEINQSLVDTIIPKFLNFFERRITENHRSGGYFVGDGITLADVLVYNITYNMEQKLKFSLDKWPKTAALCKKVASHPKVSAWLKKRPQTEF</sequence>
<dbReference type="AlphaFoldDB" id="A0A221SSF6"/>
<dbReference type="SUPFAM" id="SSF47616">
    <property type="entry name" value="GST C-terminal domain-like"/>
    <property type="match status" value="1"/>
</dbReference>
<dbReference type="InterPro" id="IPR010987">
    <property type="entry name" value="Glutathione-S-Trfase_C-like"/>
</dbReference>
<dbReference type="GO" id="GO:0006749">
    <property type="term" value="P:glutathione metabolic process"/>
    <property type="evidence" value="ECO:0007669"/>
    <property type="project" value="TreeGrafter"/>
</dbReference>
<dbReference type="SFLD" id="SFLDG01205">
    <property type="entry name" value="AMPS.1"/>
    <property type="match status" value="1"/>
</dbReference>
<dbReference type="Gene3D" id="3.40.30.10">
    <property type="entry name" value="Glutaredoxin"/>
    <property type="match status" value="1"/>
</dbReference>
<dbReference type="Pfam" id="PF02798">
    <property type="entry name" value="GST_N"/>
    <property type="match status" value="1"/>
</dbReference>
<protein>
    <submittedName>
        <fullName evidence="5">GST2</fullName>
    </submittedName>
</protein>
<dbReference type="SFLD" id="SFLDG00363">
    <property type="entry name" value="AMPS_(cytGST):_Alpha-__Mu-__Pi"/>
    <property type="match status" value="1"/>
</dbReference>
<name>A0A221SSF6_CRIPL</name>
<dbReference type="CDD" id="cd03192">
    <property type="entry name" value="GST_C_Sigma_like"/>
    <property type="match status" value="1"/>
</dbReference>
<dbReference type="FunFam" id="1.20.1050.10:FF:000030">
    <property type="entry name" value="Glutathione S-transferase S1"/>
    <property type="match status" value="1"/>
</dbReference>
<dbReference type="PROSITE" id="PS50404">
    <property type="entry name" value="GST_NTER"/>
    <property type="match status" value="1"/>
</dbReference>
<dbReference type="SUPFAM" id="SSF52833">
    <property type="entry name" value="Thioredoxin-like"/>
    <property type="match status" value="1"/>
</dbReference>
<proteinExistence type="evidence at transcript level"/>
<dbReference type="InterPro" id="IPR004045">
    <property type="entry name" value="Glutathione_S-Trfase_N"/>
</dbReference>
<feature type="domain" description="GST C-terminal" evidence="4">
    <location>
        <begin position="89"/>
        <end position="213"/>
    </location>
</feature>
<dbReference type="CDD" id="cd03039">
    <property type="entry name" value="GST_N_Sigma_like"/>
    <property type="match status" value="1"/>
</dbReference>
<comment type="similarity">
    <text evidence="1">Belongs to the GST superfamily.</text>
</comment>
<dbReference type="InterPro" id="IPR040079">
    <property type="entry name" value="Glutathione_S-Trfase"/>
</dbReference>
<evidence type="ECO:0000313" key="5">
    <source>
        <dbReference type="EMBL" id="ASN79565.1"/>
    </source>
</evidence>
<organism evidence="5">
    <name type="scientific">Cristaria plicata</name>
    <name type="common">Cockscomb pearl mussel</name>
    <dbReference type="NCBI Taxonomy" id="165446"/>
    <lineage>
        <taxon>Eukaryota</taxon>
        <taxon>Metazoa</taxon>
        <taxon>Spiralia</taxon>
        <taxon>Lophotrochozoa</taxon>
        <taxon>Mollusca</taxon>
        <taxon>Bivalvia</taxon>
        <taxon>Autobranchia</taxon>
        <taxon>Heteroconchia</taxon>
        <taxon>Palaeoheterodonta</taxon>
        <taxon>Unionida</taxon>
        <taxon>Unionoidea</taxon>
        <taxon>Unionidae</taxon>
        <taxon>Anodontinae</taxon>
        <taxon>Cristaria</taxon>
    </lineage>
</organism>
<dbReference type="SFLD" id="SFLDS00019">
    <property type="entry name" value="Glutathione_Transferase_(cytos"/>
    <property type="match status" value="1"/>
</dbReference>
<evidence type="ECO:0000259" key="4">
    <source>
        <dbReference type="PROSITE" id="PS50405"/>
    </source>
</evidence>
<dbReference type="PROSITE" id="PS50405">
    <property type="entry name" value="GST_CTER"/>
    <property type="match status" value="1"/>
</dbReference>
<accession>A0A221SSF6</accession>
<evidence type="ECO:0000259" key="3">
    <source>
        <dbReference type="PROSITE" id="PS50404"/>
    </source>
</evidence>
<evidence type="ECO:0000256" key="2">
    <source>
        <dbReference type="ARBA" id="ARBA00022613"/>
    </source>
</evidence>
<dbReference type="InterPro" id="IPR036282">
    <property type="entry name" value="Glutathione-S-Trfase_C_sf"/>
</dbReference>
<reference evidence="5" key="1">
    <citation type="submission" date="2018-01" db="EMBL/GenBank/DDBJ databases">
        <authorList>
            <person name="Gaut B.S."/>
            <person name="Morton B.R."/>
            <person name="Clegg M.T."/>
            <person name="Duvall M.R."/>
        </authorList>
    </citation>
    <scope>NUCLEOTIDE SEQUENCE</scope>
</reference>